<dbReference type="GO" id="GO:0006888">
    <property type="term" value="P:endoplasmic reticulum to Golgi vesicle-mediated transport"/>
    <property type="evidence" value="ECO:0007669"/>
    <property type="project" value="TreeGrafter"/>
</dbReference>
<comment type="subcellular location">
    <subcellularLocation>
        <location evidence="1">Golgi apparatus</location>
    </subcellularLocation>
</comment>
<dbReference type="KEGG" id="ncc:104954363"/>
<evidence type="ECO:0000313" key="8">
    <source>
        <dbReference type="RefSeq" id="XP_010779759.1"/>
    </source>
</evidence>
<evidence type="ECO:0000256" key="3">
    <source>
        <dbReference type="ARBA" id="ARBA00023054"/>
    </source>
</evidence>
<dbReference type="AlphaFoldDB" id="A0A6I9NPU9"/>
<feature type="compositionally biased region" description="Low complexity" evidence="5">
    <location>
        <begin position="96"/>
        <end position="111"/>
    </location>
</feature>
<accession>A0A6I9NPU9</accession>
<keyword evidence="7" id="KW-1185">Reference proteome</keyword>
<reference evidence="8" key="1">
    <citation type="submission" date="2025-08" db="UniProtKB">
        <authorList>
            <consortium name="RefSeq"/>
        </authorList>
    </citation>
    <scope>IDENTIFICATION</scope>
    <source>
        <tissue evidence="8">Muscle</tissue>
    </source>
</reference>
<feature type="signal peptide" evidence="6">
    <location>
        <begin position="1"/>
        <end position="22"/>
    </location>
</feature>
<dbReference type="GeneID" id="104954363"/>
<feature type="chain" id="PRO_5026898549" evidence="6">
    <location>
        <begin position="23"/>
        <end position="225"/>
    </location>
</feature>
<dbReference type="PANTHER" id="PTHR18921">
    <property type="entry name" value="MYOSIN HEAVY CHAIN - RELATED"/>
    <property type="match status" value="1"/>
</dbReference>
<evidence type="ECO:0000256" key="6">
    <source>
        <dbReference type="SAM" id="SignalP"/>
    </source>
</evidence>
<proteinExistence type="predicted"/>
<keyword evidence="2" id="KW-0333">Golgi apparatus</keyword>
<keyword evidence="3 4" id="KW-0175">Coiled coil</keyword>
<dbReference type="GO" id="GO:0007030">
    <property type="term" value="P:Golgi organization"/>
    <property type="evidence" value="ECO:0007669"/>
    <property type="project" value="TreeGrafter"/>
</dbReference>
<evidence type="ECO:0000256" key="5">
    <source>
        <dbReference type="SAM" id="MobiDB-lite"/>
    </source>
</evidence>
<evidence type="ECO:0000256" key="4">
    <source>
        <dbReference type="SAM" id="Coils"/>
    </source>
</evidence>
<dbReference type="GO" id="GO:0005794">
    <property type="term" value="C:Golgi apparatus"/>
    <property type="evidence" value="ECO:0007669"/>
    <property type="project" value="UniProtKB-SubCell"/>
</dbReference>
<organism evidence="7 8">
    <name type="scientific">Notothenia coriiceps</name>
    <name type="common">black rockcod</name>
    <dbReference type="NCBI Taxonomy" id="8208"/>
    <lineage>
        <taxon>Eukaryota</taxon>
        <taxon>Metazoa</taxon>
        <taxon>Chordata</taxon>
        <taxon>Craniata</taxon>
        <taxon>Vertebrata</taxon>
        <taxon>Euteleostomi</taxon>
        <taxon>Actinopterygii</taxon>
        <taxon>Neopterygii</taxon>
        <taxon>Teleostei</taxon>
        <taxon>Neoteleostei</taxon>
        <taxon>Acanthomorphata</taxon>
        <taxon>Eupercaria</taxon>
        <taxon>Perciformes</taxon>
        <taxon>Notothenioidei</taxon>
        <taxon>Nototheniidae</taxon>
        <taxon>Notothenia</taxon>
    </lineage>
</organism>
<dbReference type="RefSeq" id="XP_010779759.1">
    <property type="nucleotide sequence ID" value="XM_010781457.1"/>
</dbReference>
<keyword evidence="6" id="KW-0732">Signal</keyword>
<feature type="coiled-coil region" evidence="4">
    <location>
        <begin position="23"/>
        <end position="57"/>
    </location>
</feature>
<feature type="region of interest" description="Disordered" evidence="5">
    <location>
        <begin position="76"/>
        <end position="125"/>
    </location>
</feature>
<dbReference type="OrthoDB" id="8963793at2759"/>
<dbReference type="GO" id="GO:0031267">
    <property type="term" value="F:small GTPase binding"/>
    <property type="evidence" value="ECO:0007669"/>
    <property type="project" value="TreeGrafter"/>
</dbReference>
<evidence type="ECO:0000313" key="7">
    <source>
        <dbReference type="Proteomes" id="UP000504611"/>
    </source>
</evidence>
<feature type="compositionally biased region" description="Polar residues" evidence="5">
    <location>
        <begin position="77"/>
        <end position="88"/>
    </location>
</feature>
<dbReference type="Proteomes" id="UP000504611">
    <property type="component" value="Unplaced"/>
</dbReference>
<evidence type="ECO:0000256" key="1">
    <source>
        <dbReference type="ARBA" id="ARBA00004555"/>
    </source>
</evidence>
<name>A0A6I9NPU9_9TELE</name>
<sequence length="225" mass="24784">MSLNVTFLTVFLTSSLFFFVLQHERLRTLHAELEEKLEASEIQIKSQSAEYRSLLQQKDVEIGHLKARQSGLHEEFQTLQKSSQSSSVGPAMLPVSTTSSSTTSSSTTSSSFLSRPSGTHSGFHGDEMDLSEVLWSQQEINRLSNEVLRLESEVTHWRSISQVIMTFSPGPHGDFGVGGVVSACVFYNVSQVMHSTGVQQRGSSCGTVDCVLRSRPCPEDEVILP</sequence>
<gene>
    <name evidence="8" type="primary">LOC104954363</name>
</gene>
<dbReference type="PANTHER" id="PTHR18921:SF2">
    <property type="entry name" value="THYROID RECEPTOR-INTERACTING PROTEIN 11"/>
    <property type="match status" value="1"/>
</dbReference>
<evidence type="ECO:0000256" key="2">
    <source>
        <dbReference type="ARBA" id="ARBA00023034"/>
    </source>
</evidence>
<protein>
    <submittedName>
        <fullName evidence="8">Thyroid receptor-interacting protein 11-like</fullName>
    </submittedName>
</protein>